<feature type="compositionally biased region" description="Basic and acidic residues" evidence="1">
    <location>
        <begin position="32"/>
        <end position="53"/>
    </location>
</feature>
<dbReference type="EMBL" id="BOPF01000022">
    <property type="protein sequence ID" value="GIJ48716.1"/>
    <property type="molecule type" value="Genomic_DNA"/>
</dbReference>
<dbReference type="AlphaFoldDB" id="A0A8J4DT12"/>
<dbReference type="Proteomes" id="UP000619260">
    <property type="component" value="Unassembled WGS sequence"/>
</dbReference>
<evidence type="ECO:0000313" key="3">
    <source>
        <dbReference type="Proteomes" id="UP000619260"/>
    </source>
</evidence>
<evidence type="ECO:0000313" key="2">
    <source>
        <dbReference type="EMBL" id="GIJ48716.1"/>
    </source>
</evidence>
<accession>A0A8J4DT12</accession>
<protein>
    <submittedName>
        <fullName evidence="2">Uncharacterized protein</fullName>
    </submittedName>
</protein>
<keyword evidence="3" id="KW-1185">Reference proteome</keyword>
<evidence type="ECO:0000256" key="1">
    <source>
        <dbReference type="SAM" id="MobiDB-lite"/>
    </source>
</evidence>
<proteinExistence type="predicted"/>
<reference evidence="2" key="1">
    <citation type="submission" date="2021-01" db="EMBL/GenBank/DDBJ databases">
        <title>Whole genome shotgun sequence of Virgisporangium aliadipatigenens NBRC 105644.</title>
        <authorList>
            <person name="Komaki H."/>
            <person name="Tamura T."/>
        </authorList>
    </citation>
    <scope>NUCLEOTIDE SEQUENCE</scope>
    <source>
        <strain evidence="2">NBRC 105644</strain>
    </source>
</reference>
<gene>
    <name evidence="2" type="ORF">Val02_56020</name>
</gene>
<sequence length="81" mass="8786">MPVPDRIARRVLGMVGESLQPAGEYRIPQRLPRREVPVHRADADSREAGDILDRSGGTLGGEHRLGGDEDSNSVTKRVGAQ</sequence>
<comment type="caution">
    <text evidence="2">The sequence shown here is derived from an EMBL/GenBank/DDBJ whole genome shotgun (WGS) entry which is preliminary data.</text>
</comment>
<organism evidence="2 3">
    <name type="scientific">Virgisporangium aliadipatigenens</name>
    <dbReference type="NCBI Taxonomy" id="741659"/>
    <lineage>
        <taxon>Bacteria</taxon>
        <taxon>Bacillati</taxon>
        <taxon>Actinomycetota</taxon>
        <taxon>Actinomycetes</taxon>
        <taxon>Micromonosporales</taxon>
        <taxon>Micromonosporaceae</taxon>
        <taxon>Virgisporangium</taxon>
    </lineage>
</organism>
<feature type="region of interest" description="Disordered" evidence="1">
    <location>
        <begin position="31"/>
        <end position="81"/>
    </location>
</feature>
<name>A0A8J4DT12_9ACTN</name>